<reference evidence="1 2" key="1">
    <citation type="submission" date="2019-04" db="EMBL/GenBank/DDBJ databases">
        <title>Fungal friends and foes A comparative genomics study of 23 Aspergillus species from section Flavi.</title>
        <authorList>
            <consortium name="DOE Joint Genome Institute"/>
            <person name="Kjaerbolling I."/>
            <person name="Vesth T.C."/>
            <person name="Frisvad J.C."/>
            <person name="Nybo J.L."/>
            <person name="Theobald S."/>
            <person name="Kildgaard S."/>
            <person name="Petersen T.I."/>
            <person name="Kuo A."/>
            <person name="Sato A."/>
            <person name="Lyhne E.K."/>
            <person name="Kogle M.E."/>
            <person name="Wiebenga A."/>
            <person name="Kun R.S."/>
            <person name="Lubbers R.J."/>
            <person name="Makela M.R."/>
            <person name="Barry K."/>
            <person name="Chovatia M."/>
            <person name="Clum A."/>
            <person name="Daum C."/>
            <person name="Haridas S."/>
            <person name="He G."/>
            <person name="LaButti K."/>
            <person name="Lipzen A."/>
            <person name="Mondo S."/>
            <person name="Pangilinan J."/>
            <person name="Riley R."/>
            <person name="Salamov A."/>
            <person name="Simmons B.A."/>
            <person name="Magnuson J.K."/>
            <person name="Henrissat B."/>
            <person name="Mortensen U.H."/>
            <person name="Larsen T.O."/>
            <person name="De vries R.P."/>
            <person name="Grigoriev I.V."/>
            <person name="Machida M."/>
            <person name="Baker S.E."/>
            <person name="Andersen M.R."/>
        </authorList>
    </citation>
    <scope>NUCLEOTIDE SEQUENCE [LARGE SCALE GENOMIC DNA]</scope>
    <source>
        <strain evidence="1 2">CBS 117618</strain>
    </source>
</reference>
<proteinExistence type="predicted"/>
<dbReference type="AlphaFoldDB" id="A0A5N6D9L8"/>
<dbReference type="Proteomes" id="UP000326532">
    <property type="component" value="Unassembled WGS sequence"/>
</dbReference>
<sequence>MGNSVSLASARRNGEAGLIDGPVGTNGMALDYGVNRVSISNSSMQGFQDHGSDSISWNRPIATAIKGTALATGREDLSRGCNITSFLRVDYRRSANQDGLAFTTTESIQTYMQCHKRAGASSIQRQFWPHQVEFVRREGGYILVEKGPMPSLERIAGSWSVRIMDVGIGSGTNEDSNLILVFPEKVNAGFD</sequence>
<accession>A0A5N6D9L8</accession>
<keyword evidence="2" id="KW-1185">Reference proteome</keyword>
<protein>
    <submittedName>
        <fullName evidence="1">Uncharacterized protein</fullName>
    </submittedName>
</protein>
<gene>
    <name evidence="1" type="ORF">BDV34DRAFT_228854</name>
</gene>
<dbReference type="EMBL" id="ML735012">
    <property type="protein sequence ID" value="KAB8201895.1"/>
    <property type="molecule type" value="Genomic_DNA"/>
</dbReference>
<evidence type="ECO:0000313" key="2">
    <source>
        <dbReference type="Proteomes" id="UP000326532"/>
    </source>
</evidence>
<dbReference type="VEuPathDB" id="FungiDB:BDV34DRAFT_228854"/>
<organism evidence="1 2">
    <name type="scientific">Aspergillus parasiticus</name>
    <dbReference type="NCBI Taxonomy" id="5067"/>
    <lineage>
        <taxon>Eukaryota</taxon>
        <taxon>Fungi</taxon>
        <taxon>Dikarya</taxon>
        <taxon>Ascomycota</taxon>
        <taxon>Pezizomycotina</taxon>
        <taxon>Eurotiomycetes</taxon>
        <taxon>Eurotiomycetidae</taxon>
        <taxon>Eurotiales</taxon>
        <taxon>Aspergillaceae</taxon>
        <taxon>Aspergillus</taxon>
        <taxon>Aspergillus subgen. Circumdati</taxon>
    </lineage>
</organism>
<name>A0A5N6D9L8_ASPPA</name>
<evidence type="ECO:0000313" key="1">
    <source>
        <dbReference type="EMBL" id="KAB8201895.1"/>
    </source>
</evidence>